<protein>
    <submittedName>
        <fullName evidence="2">Uncharacterized protein</fullName>
    </submittedName>
</protein>
<reference evidence="3" key="1">
    <citation type="journal article" date="2015" name="Nat. Genet.">
        <title>The genome and transcriptome of the zoonotic hookworm Ancylostoma ceylanicum identify infection-specific gene families.</title>
        <authorList>
            <person name="Schwarz E.M."/>
            <person name="Hu Y."/>
            <person name="Antoshechkin I."/>
            <person name="Miller M.M."/>
            <person name="Sternberg P.W."/>
            <person name="Aroian R.V."/>
        </authorList>
    </citation>
    <scope>NUCLEOTIDE SEQUENCE</scope>
    <source>
        <strain evidence="3">HY135</strain>
    </source>
</reference>
<evidence type="ECO:0000313" key="3">
    <source>
        <dbReference type="Proteomes" id="UP000024635"/>
    </source>
</evidence>
<evidence type="ECO:0000313" key="2">
    <source>
        <dbReference type="EMBL" id="EYC42571.1"/>
    </source>
</evidence>
<proteinExistence type="predicted"/>
<feature type="compositionally biased region" description="Basic residues" evidence="1">
    <location>
        <begin position="204"/>
        <end position="214"/>
    </location>
</feature>
<gene>
    <name evidence="2" type="primary">Acey_s0526.g2940</name>
    <name evidence="2" type="ORF">Y032_0526g2940</name>
</gene>
<feature type="compositionally biased region" description="Basic and acidic residues" evidence="1">
    <location>
        <begin position="93"/>
        <end position="108"/>
    </location>
</feature>
<dbReference type="STRING" id="53326.A0A016WSL8"/>
<organism evidence="2 3">
    <name type="scientific">Ancylostoma ceylanicum</name>
    <dbReference type="NCBI Taxonomy" id="53326"/>
    <lineage>
        <taxon>Eukaryota</taxon>
        <taxon>Metazoa</taxon>
        <taxon>Ecdysozoa</taxon>
        <taxon>Nematoda</taxon>
        <taxon>Chromadorea</taxon>
        <taxon>Rhabditida</taxon>
        <taxon>Rhabditina</taxon>
        <taxon>Rhabditomorpha</taxon>
        <taxon>Strongyloidea</taxon>
        <taxon>Ancylostomatidae</taxon>
        <taxon>Ancylostomatinae</taxon>
        <taxon>Ancylostoma</taxon>
    </lineage>
</organism>
<dbReference type="AlphaFoldDB" id="A0A016WSL8"/>
<sequence>MHNVDEVHITALLCLIYKNNIKARSCHSVEFNHCGVTKYGVQELMAHPVALTSPSNDLVHISHLVYGLVITEVLCPPSIMPLRGSTPSFFYRGTKDKRGLQDKGERKSSAKQPLAKSRTKSHAKRTLDSVEVELAVPQQQQPRIMKEISPKKATREKTKLTSRPMREKSLIALADKVKKRKEPRPRHPDKPRSVDEDPFPRPQPGRKSKKKRTKPPNAEEFVPKIDSAWLLPETNMFDGGEKSFVELAVRPSDTTLPHSGLPIVRGNNDNNGVILVDGQPFWTTNIAPVGDLIQVILNVFTITWKIKNEKRD</sequence>
<evidence type="ECO:0000256" key="1">
    <source>
        <dbReference type="SAM" id="MobiDB-lite"/>
    </source>
</evidence>
<keyword evidence="3" id="KW-1185">Reference proteome</keyword>
<dbReference type="Proteomes" id="UP000024635">
    <property type="component" value="Unassembled WGS sequence"/>
</dbReference>
<feature type="region of interest" description="Disordered" evidence="1">
    <location>
        <begin position="91"/>
        <end position="219"/>
    </location>
</feature>
<name>A0A016WSL8_9BILA</name>
<dbReference type="EMBL" id="JARK01000126">
    <property type="protein sequence ID" value="EYC42571.1"/>
    <property type="molecule type" value="Genomic_DNA"/>
</dbReference>
<feature type="compositionally biased region" description="Basic and acidic residues" evidence="1">
    <location>
        <begin position="144"/>
        <end position="169"/>
    </location>
</feature>
<accession>A0A016WSL8</accession>
<comment type="caution">
    <text evidence="2">The sequence shown here is derived from an EMBL/GenBank/DDBJ whole genome shotgun (WGS) entry which is preliminary data.</text>
</comment>
<dbReference type="OrthoDB" id="5867859at2759"/>
<feature type="compositionally biased region" description="Basic and acidic residues" evidence="1">
    <location>
        <begin position="185"/>
        <end position="199"/>
    </location>
</feature>